<dbReference type="InterPro" id="IPR023370">
    <property type="entry name" value="TrmO-like_N"/>
</dbReference>
<dbReference type="InterPro" id="IPR023368">
    <property type="entry name" value="UPF0066_cons_site"/>
</dbReference>
<dbReference type="Gene3D" id="2.40.30.70">
    <property type="entry name" value="YaeB-like"/>
    <property type="match status" value="1"/>
</dbReference>
<dbReference type="PANTHER" id="PTHR12818:SF0">
    <property type="entry name" value="TRNA (ADENINE(37)-N6)-METHYLTRANSFERASE"/>
    <property type="match status" value="1"/>
</dbReference>
<evidence type="ECO:0000259" key="3">
    <source>
        <dbReference type="PROSITE" id="PS51668"/>
    </source>
</evidence>
<proteinExistence type="inferred from homology"/>
<dbReference type="NCBIfam" id="TIGR00104">
    <property type="entry name" value="tRNA_TsaA"/>
    <property type="match status" value="1"/>
</dbReference>
<dbReference type="PROSITE" id="PS51668">
    <property type="entry name" value="TSAA_2"/>
    <property type="match status" value="1"/>
</dbReference>
<comment type="similarity">
    <text evidence="2">Belongs to the tRNA methyltransferase O family.</text>
</comment>
<dbReference type="CDD" id="cd09281">
    <property type="entry name" value="UPF0066"/>
    <property type="match status" value="1"/>
</dbReference>
<accession>A0A679JGF5</accession>
<dbReference type="InterPro" id="IPR040372">
    <property type="entry name" value="YaeB-like"/>
</dbReference>
<evidence type="ECO:0000256" key="2">
    <source>
        <dbReference type="ARBA" id="ARBA00033753"/>
    </source>
</evidence>
<evidence type="ECO:0000313" key="4">
    <source>
        <dbReference type="EMBL" id="CAA2108004.1"/>
    </source>
</evidence>
<protein>
    <submittedName>
        <fullName evidence="4">S-adenosyl-L-methionine-binding protein</fullName>
    </submittedName>
</protein>
<dbReference type="InterPro" id="IPR036414">
    <property type="entry name" value="YaeB_N_sf"/>
</dbReference>
<feature type="domain" description="TsaA-like" evidence="3">
    <location>
        <begin position="17"/>
        <end position="148"/>
    </location>
</feature>
<dbReference type="AlphaFoldDB" id="A0A679JGF5"/>
<dbReference type="PANTHER" id="PTHR12818">
    <property type="entry name" value="TRNA (ADENINE(37)-N6)-METHYLTRANSFERASE"/>
    <property type="match status" value="1"/>
</dbReference>
<gene>
    <name evidence="4" type="ORF">VVAX_04529</name>
</gene>
<dbReference type="Pfam" id="PF01980">
    <property type="entry name" value="TrmO_N"/>
    <property type="match status" value="1"/>
</dbReference>
<dbReference type="InterPro" id="IPR036413">
    <property type="entry name" value="YaeB-like_sf"/>
</dbReference>
<dbReference type="RefSeq" id="WP_339092054.1">
    <property type="nucleotide sequence ID" value="NZ_LR743507.1"/>
</dbReference>
<organism evidence="4">
    <name type="scientific">Variovorax paradoxus</name>
    <dbReference type="NCBI Taxonomy" id="34073"/>
    <lineage>
        <taxon>Bacteria</taxon>
        <taxon>Pseudomonadati</taxon>
        <taxon>Pseudomonadota</taxon>
        <taxon>Betaproteobacteria</taxon>
        <taxon>Burkholderiales</taxon>
        <taxon>Comamonadaceae</taxon>
        <taxon>Variovorax</taxon>
    </lineage>
</organism>
<dbReference type="PROSITE" id="PS01318">
    <property type="entry name" value="TSAA_1"/>
    <property type="match status" value="1"/>
</dbReference>
<keyword evidence="1" id="KW-0949">S-adenosyl-L-methionine</keyword>
<name>A0A679JGF5_VARPD</name>
<evidence type="ECO:0000256" key="1">
    <source>
        <dbReference type="ARBA" id="ARBA00022691"/>
    </source>
</evidence>
<dbReference type="SUPFAM" id="SSF118196">
    <property type="entry name" value="YaeB-like"/>
    <property type="match status" value="1"/>
</dbReference>
<dbReference type="EMBL" id="LR743507">
    <property type="protein sequence ID" value="CAA2108004.1"/>
    <property type="molecule type" value="Genomic_DNA"/>
</dbReference>
<sequence length="171" mass="18755">MTAANMPGPGEVANVVCRPVGVVRSRFTEATGMPIQTAGAPEEKGLLEVFAEFAPGLRDIEGFDYLILVTHLHLCPHERLEVVPFLDETSHGAFATRAPARPNRLGLSIVRLESVEGTTLHFSGNDMMDGTPVLDIKPYVPKFDVRETDRVGWFGARLDQLPRTRSDGRMG</sequence>
<reference evidence="4" key="1">
    <citation type="submission" date="2019-12" db="EMBL/GenBank/DDBJ databases">
        <authorList>
            <person name="Cremers G."/>
        </authorList>
    </citation>
    <scope>NUCLEOTIDE SEQUENCE</scope>
    <source>
        <strain evidence="4">Vvax</strain>
    </source>
</reference>